<evidence type="ECO:0000256" key="5">
    <source>
        <dbReference type="PROSITE-ProRule" id="PRU00076"/>
    </source>
</evidence>
<dbReference type="Pfam" id="PF00053">
    <property type="entry name" value="EGF_laminin"/>
    <property type="match status" value="1"/>
</dbReference>
<keyword evidence="4 5" id="KW-1015">Disulfide bond</keyword>
<dbReference type="OrthoDB" id="5786002at2759"/>
<dbReference type="EMBL" id="KN737801">
    <property type="protein sequence ID" value="KIH55165.1"/>
    <property type="molecule type" value="Genomic_DNA"/>
</dbReference>
<keyword evidence="3" id="KW-0677">Repeat</keyword>
<evidence type="ECO:0000259" key="6">
    <source>
        <dbReference type="PROSITE" id="PS50026"/>
    </source>
</evidence>
<dbReference type="SUPFAM" id="SSF57196">
    <property type="entry name" value="EGF/Laminin"/>
    <property type="match status" value="1"/>
</dbReference>
<dbReference type="PANTHER" id="PTHR24035">
    <property type="entry name" value="MULTIPLE EPIDERMAL GROWTH FACTOR-LIKE DOMAINS PROTEIN"/>
    <property type="match status" value="1"/>
</dbReference>
<organism evidence="7 8">
    <name type="scientific">Ancylostoma duodenale</name>
    <dbReference type="NCBI Taxonomy" id="51022"/>
    <lineage>
        <taxon>Eukaryota</taxon>
        <taxon>Metazoa</taxon>
        <taxon>Ecdysozoa</taxon>
        <taxon>Nematoda</taxon>
        <taxon>Chromadorea</taxon>
        <taxon>Rhabditida</taxon>
        <taxon>Rhabditina</taxon>
        <taxon>Rhabditomorpha</taxon>
        <taxon>Strongyloidea</taxon>
        <taxon>Ancylostomatidae</taxon>
        <taxon>Ancylostomatinae</taxon>
        <taxon>Ancylostoma</taxon>
    </lineage>
</organism>
<evidence type="ECO:0000313" key="7">
    <source>
        <dbReference type="EMBL" id="KIH55165.1"/>
    </source>
</evidence>
<gene>
    <name evidence="7" type="ORF">ANCDUO_14682</name>
</gene>
<keyword evidence="8" id="KW-1185">Reference proteome</keyword>
<dbReference type="Gene3D" id="2.170.300.10">
    <property type="entry name" value="Tie2 ligand-binding domain superfamily"/>
    <property type="match status" value="1"/>
</dbReference>
<comment type="caution">
    <text evidence="5">Lacks conserved residue(s) required for the propagation of feature annotation.</text>
</comment>
<dbReference type="AlphaFoldDB" id="A0A0C2G2K0"/>
<name>A0A0C2G2K0_9BILA</name>
<dbReference type="PANTHER" id="PTHR24035:SF141">
    <property type="entry name" value="MULTIPLE EPIDERMAL GROWTH FACTOR-LIKE DOMAINS PROTEIN 6"/>
    <property type="match status" value="1"/>
</dbReference>
<dbReference type="InterPro" id="IPR052108">
    <property type="entry name" value="MEGF/SIB"/>
</dbReference>
<dbReference type="PROSITE" id="PS50026">
    <property type="entry name" value="EGF_3"/>
    <property type="match status" value="1"/>
</dbReference>
<dbReference type="Proteomes" id="UP000054047">
    <property type="component" value="Unassembled WGS sequence"/>
</dbReference>
<sequence>MVYQERVLALLDGEERDDTTLYNPFVARCDHVTGDCRCPPGWTGPDCATPCPPGRWGSGCNSECECANGATCDRLTGFCDCPAGFMGKNCETDLIEQ</sequence>
<protein>
    <submittedName>
        <fullName evidence="7">EGF-like domain protein</fullName>
    </submittedName>
</protein>
<dbReference type="InterPro" id="IPR002049">
    <property type="entry name" value="LE_dom"/>
</dbReference>
<proteinExistence type="predicted"/>
<keyword evidence="1 5" id="KW-0245">EGF-like domain</keyword>
<evidence type="ECO:0000256" key="1">
    <source>
        <dbReference type="ARBA" id="ARBA00022536"/>
    </source>
</evidence>
<evidence type="ECO:0000313" key="8">
    <source>
        <dbReference type="Proteomes" id="UP000054047"/>
    </source>
</evidence>
<reference evidence="7 8" key="1">
    <citation type="submission" date="2013-12" db="EMBL/GenBank/DDBJ databases">
        <title>Draft genome of the parsitic nematode Ancylostoma duodenale.</title>
        <authorList>
            <person name="Mitreva M."/>
        </authorList>
    </citation>
    <scope>NUCLEOTIDE SEQUENCE [LARGE SCALE GENOMIC DNA]</scope>
    <source>
        <strain evidence="7 8">Zhejiang</strain>
    </source>
</reference>
<feature type="domain" description="EGF-like" evidence="6">
    <location>
        <begin position="61"/>
        <end position="91"/>
    </location>
</feature>
<evidence type="ECO:0000256" key="2">
    <source>
        <dbReference type="ARBA" id="ARBA00022729"/>
    </source>
</evidence>
<evidence type="ECO:0000256" key="3">
    <source>
        <dbReference type="ARBA" id="ARBA00022737"/>
    </source>
</evidence>
<accession>A0A0C2G2K0</accession>
<dbReference type="FunFam" id="2.170.300.10:FF:000041">
    <property type="entry name" value="Tyrosine protein kinase receptor tie-1, putative"/>
    <property type="match status" value="1"/>
</dbReference>
<feature type="disulfide bond" evidence="5">
    <location>
        <begin position="81"/>
        <end position="90"/>
    </location>
</feature>
<dbReference type="PRINTS" id="PR00011">
    <property type="entry name" value="EGFLAMININ"/>
</dbReference>
<dbReference type="PROSITE" id="PS00022">
    <property type="entry name" value="EGF_1"/>
    <property type="match status" value="2"/>
</dbReference>
<keyword evidence="2" id="KW-0732">Signal</keyword>
<dbReference type="PROSITE" id="PS01186">
    <property type="entry name" value="EGF_2"/>
    <property type="match status" value="1"/>
</dbReference>
<evidence type="ECO:0000256" key="4">
    <source>
        <dbReference type="ARBA" id="ARBA00023157"/>
    </source>
</evidence>
<dbReference type="InterPro" id="IPR000742">
    <property type="entry name" value="EGF"/>
</dbReference>